<dbReference type="Proteomes" id="UP001239111">
    <property type="component" value="Chromosome 1"/>
</dbReference>
<organism evidence="1 2">
    <name type="scientific">Eretmocerus hayati</name>
    <dbReference type="NCBI Taxonomy" id="131215"/>
    <lineage>
        <taxon>Eukaryota</taxon>
        <taxon>Metazoa</taxon>
        <taxon>Ecdysozoa</taxon>
        <taxon>Arthropoda</taxon>
        <taxon>Hexapoda</taxon>
        <taxon>Insecta</taxon>
        <taxon>Pterygota</taxon>
        <taxon>Neoptera</taxon>
        <taxon>Endopterygota</taxon>
        <taxon>Hymenoptera</taxon>
        <taxon>Apocrita</taxon>
        <taxon>Proctotrupomorpha</taxon>
        <taxon>Chalcidoidea</taxon>
        <taxon>Aphelinidae</taxon>
        <taxon>Aphelininae</taxon>
        <taxon>Eretmocerus</taxon>
    </lineage>
</organism>
<gene>
    <name evidence="1" type="ORF">QAD02_023554</name>
</gene>
<reference evidence="1" key="1">
    <citation type="submission" date="2023-04" db="EMBL/GenBank/DDBJ databases">
        <title>A chromosome-level genome assembly of the parasitoid wasp Eretmocerus hayati.</title>
        <authorList>
            <person name="Zhong Y."/>
            <person name="Liu S."/>
            <person name="Liu Y."/>
        </authorList>
    </citation>
    <scope>NUCLEOTIDE SEQUENCE</scope>
    <source>
        <strain evidence="1">ZJU_SS_LIU_2023</strain>
    </source>
</reference>
<proteinExistence type="predicted"/>
<accession>A0ACC2PVZ1</accession>
<sequence>MGRKKLMGSGPGPISLLCLGLSLGLEQRAKGTRDHHQPNRISTSTINRRSDNLPKRQDKRNLLQLGYGLPQHEVYGPPAPQPPPPPPAPVPVEPDFVHHPQPLPIEHHPVHPQPLPHPQPIHHHPGAPVPIPVNFGPIGFPQPVGQLTLHSN</sequence>
<protein>
    <submittedName>
        <fullName evidence="1">Uncharacterized protein</fullName>
    </submittedName>
</protein>
<keyword evidence="2" id="KW-1185">Reference proteome</keyword>
<comment type="caution">
    <text evidence="1">The sequence shown here is derived from an EMBL/GenBank/DDBJ whole genome shotgun (WGS) entry which is preliminary data.</text>
</comment>
<dbReference type="EMBL" id="CM056741">
    <property type="protein sequence ID" value="KAJ8687760.1"/>
    <property type="molecule type" value="Genomic_DNA"/>
</dbReference>
<name>A0ACC2PVZ1_9HYME</name>
<evidence type="ECO:0000313" key="1">
    <source>
        <dbReference type="EMBL" id="KAJ8687760.1"/>
    </source>
</evidence>
<evidence type="ECO:0000313" key="2">
    <source>
        <dbReference type="Proteomes" id="UP001239111"/>
    </source>
</evidence>